<evidence type="ECO:0000259" key="4">
    <source>
        <dbReference type="Pfam" id="PF00496"/>
    </source>
</evidence>
<dbReference type="Pfam" id="PF00496">
    <property type="entry name" value="SBP_bac_5"/>
    <property type="match status" value="1"/>
</dbReference>
<protein>
    <submittedName>
        <fullName evidence="5">ABC transporter substrate-binding protein</fullName>
    </submittedName>
</protein>
<dbReference type="InterPro" id="IPR039424">
    <property type="entry name" value="SBP_5"/>
</dbReference>
<organism evidence="5 6">
    <name type="scientific">Parafrankia soli</name>
    <dbReference type="NCBI Taxonomy" id="2599596"/>
    <lineage>
        <taxon>Bacteria</taxon>
        <taxon>Bacillati</taxon>
        <taxon>Actinomycetota</taxon>
        <taxon>Actinomycetes</taxon>
        <taxon>Frankiales</taxon>
        <taxon>Frankiaceae</taxon>
        <taxon>Parafrankia</taxon>
    </lineage>
</organism>
<dbReference type="EMBL" id="MAXA01000287">
    <property type="protein sequence ID" value="OHV18887.1"/>
    <property type="molecule type" value="Genomic_DNA"/>
</dbReference>
<evidence type="ECO:0000256" key="2">
    <source>
        <dbReference type="ARBA" id="ARBA00022448"/>
    </source>
</evidence>
<dbReference type="GO" id="GO:1904680">
    <property type="term" value="F:peptide transmembrane transporter activity"/>
    <property type="evidence" value="ECO:0007669"/>
    <property type="project" value="TreeGrafter"/>
</dbReference>
<dbReference type="AlphaFoldDB" id="A0A1S1PCC4"/>
<dbReference type="GO" id="GO:0043190">
    <property type="term" value="C:ATP-binding cassette (ABC) transporter complex"/>
    <property type="evidence" value="ECO:0007669"/>
    <property type="project" value="InterPro"/>
</dbReference>
<reference evidence="6" key="1">
    <citation type="submission" date="2016-07" db="EMBL/GenBank/DDBJ databases">
        <title>Frankia sp. NRRL B-16219 Genome sequencing.</title>
        <authorList>
            <person name="Ghodhbane-Gtari F."/>
            <person name="Swanson E."/>
            <person name="Gueddou A."/>
            <person name="Louati M."/>
            <person name="Nouioui I."/>
            <person name="Hezbri K."/>
            <person name="Abebe-Akele F."/>
            <person name="Simpson S."/>
            <person name="Morris K."/>
            <person name="Thomas K."/>
            <person name="Gtari M."/>
            <person name="Tisa L.S."/>
        </authorList>
    </citation>
    <scope>NUCLEOTIDE SEQUENCE [LARGE SCALE GENOMIC DNA]</scope>
    <source>
        <strain evidence="6">NRRL B-16219</strain>
    </source>
</reference>
<dbReference type="SUPFAM" id="SSF53850">
    <property type="entry name" value="Periplasmic binding protein-like II"/>
    <property type="match status" value="1"/>
</dbReference>
<gene>
    <name evidence="5" type="ORF">BBK14_29765</name>
</gene>
<keyword evidence="3" id="KW-0732">Signal</keyword>
<proteinExistence type="inferred from homology"/>
<dbReference type="Gene3D" id="3.40.190.10">
    <property type="entry name" value="Periplasmic binding protein-like II"/>
    <property type="match status" value="1"/>
</dbReference>
<evidence type="ECO:0000313" key="6">
    <source>
        <dbReference type="Proteomes" id="UP000179769"/>
    </source>
</evidence>
<dbReference type="PANTHER" id="PTHR30290">
    <property type="entry name" value="PERIPLASMIC BINDING COMPONENT OF ABC TRANSPORTER"/>
    <property type="match status" value="1"/>
</dbReference>
<evidence type="ECO:0000256" key="1">
    <source>
        <dbReference type="ARBA" id="ARBA00005695"/>
    </source>
</evidence>
<dbReference type="Gene3D" id="3.10.105.10">
    <property type="entry name" value="Dipeptide-binding Protein, Domain 3"/>
    <property type="match status" value="1"/>
</dbReference>
<keyword evidence="6" id="KW-1185">Reference proteome</keyword>
<dbReference type="PANTHER" id="PTHR30290:SF9">
    <property type="entry name" value="OLIGOPEPTIDE-BINDING PROTEIN APPA"/>
    <property type="match status" value="1"/>
</dbReference>
<dbReference type="InterPro" id="IPR030678">
    <property type="entry name" value="Peptide/Ni-bd"/>
</dbReference>
<feature type="domain" description="Solute-binding protein family 5" evidence="4">
    <location>
        <begin position="50"/>
        <end position="397"/>
    </location>
</feature>
<dbReference type="Proteomes" id="UP000179769">
    <property type="component" value="Unassembled WGS sequence"/>
</dbReference>
<sequence>MPGGTARVLTLSDARSLDPAMLFNAYASTAVLGNALYGTLLTDDPASGEVRYRMAESFTTSDNGTTFELKLRPGLVFSDGTPLDAAAVKYNWDRLKTVPGASAADASLVGSTEVIDPRTLRITLTAPIPKFAQIVVISSMNWIASPAALAAGQQAFDAHPIGAGPFTLERWTRQDAIELVKNPRYWDAPKPYLDRLTLRVALDGGQRLNTVVSGGADVAIESHWWNVSRAAEAGLRTNVMQLSGGVYVALNQRRAPFNDVRARQALAYASDLQALNLAAYNGAGQVADTLFSKQSTFYTDTPLTTPNRDTAQRLFDELAAAGKPVSFTLTVSPTADSKALAEGIQAQLSAFRNVSVQIDVVDHARSAALRTSHDFDAIFSGVFFVDPEPRLWNAFNGQSDANISGVNDEALNTDLQAARTATGEAERKALYAAVQQRLAELVPVIFLVRAAPSALAGKNVGGLVQYGNGSLLPEELWIRR</sequence>
<name>A0A1S1PCC4_9ACTN</name>
<dbReference type="GO" id="GO:0015833">
    <property type="term" value="P:peptide transport"/>
    <property type="evidence" value="ECO:0007669"/>
    <property type="project" value="TreeGrafter"/>
</dbReference>
<keyword evidence="2" id="KW-0813">Transport</keyword>
<evidence type="ECO:0000313" key="5">
    <source>
        <dbReference type="EMBL" id="OHV18887.1"/>
    </source>
</evidence>
<accession>A0A1S1PCC4</accession>
<evidence type="ECO:0000256" key="3">
    <source>
        <dbReference type="ARBA" id="ARBA00022729"/>
    </source>
</evidence>
<dbReference type="GO" id="GO:0042597">
    <property type="term" value="C:periplasmic space"/>
    <property type="evidence" value="ECO:0007669"/>
    <property type="project" value="UniProtKB-ARBA"/>
</dbReference>
<dbReference type="CDD" id="cd00995">
    <property type="entry name" value="PBP2_NikA_DppA_OppA_like"/>
    <property type="match status" value="1"/>
</dbReference>
<dbReference type="PIRSF" id="PIRSF002741">
    <property type="entry name" value="MppA"/>
    <property type="match status" value="1"/>
</dbReference>
<comment type="caution">
    <text evidence="5">The sequence shown here is derived from an EMBL/GenBank/DDBJ whole genome shotgun (WGS) entry which is preliminary data.</text>
</comment>
<dbReference type="InterPro" id="IPR000914">
    <property type="entry name" value="SBP_5_dom"/>
</dbReference>
<comment type="similarity">
    <text evidence="1">Belongs to the bacterial solute-binding protein 5 family.</text>
</comment>